<dbReference type="SUPFAM" id="SSF49899">
    <property type="entry name" value="Concanavalin A-like lectins/glucanases"/>
    <property type="match status" value="1"/>
</dbReference>
<evidence type="ECO:0000256" key="1">
    <source>
        <dbReference type="ARBA" id="ARBA00006865"/>
    </source>
</evidence>
<protein>
    <submittedName>
        <fullName evidence="3">Beta-glucanase</fullName>
    </submittedName>
</protein>
<dbReference type="PANTHER" id="PTHR10963">
    <property type="entry name" value="GLYCOSYL HYDROLASE-RELATED"/>
    <property type="match status" value="1"/>
</dbReference>
<reference evidence="3 4" key="1">
    <citation type="submission" date="2015-12" db="EMBL/GenBank/DDBJ databases">
        <title>The genome of Folsomia candida.</title>
        <authorList>
            <person name="Faddeeva A."/>
            <person name="Derks M.F."/>
            <person name="Anvar Y."/>
            <person name="Smit S."/>
            <person name="Van Straalen N."/>
            <person name="Roelofs D."/>
        </authorList>
    </citation>
    <scope>NUCLEOTIDE SEQUENCE [LARGE SCALE GENOMIC DNA]</scope>
    <source>
        <strain evidence="3 4">VU population</strain>
        <tissue evidence="3">Whole body</tissue>
    </source>
</reference>
<dbReference type="InterPro" id="IPR050546">
    <property type="entry name" value="Glycosyl_Hydrlase_16"/>
</dbReference>
<dbReference type="CDD" id="cd08023">
    <property type="entry name" value="GH16_laminarinase_like"/>
    <property type="match status" value="1"/>
</dbReference>
<dbReference type="PROSITE" id="PS51762">
    <property type="entry name" value="GH16_2"/>
    <property type="match status" value="1"/>
</dbReference>
<dbReference type="AlphaFoldDB" id="A0A226D3S2"/>
<dbReference type="OMA" id="NEVQTYT"/>
<comment type="caution">
    <text evidence="3">The sequence shown here is derived from an EMBL/GenBank/DDBJ whole genome shotgun (WGS) entry which is preliminary data.</text>
</comment>
<evidence type="ECO:0000313" key="3">
    <source>
        <dbReference type="EMBL" id="OXA39478.1"/>
    </source>
</evidence>
<dbReference type="Pfam" id="PF00722">
    <property type="entry name" value="Glyco_hydro_16"/>
    <property type="match status" value="1"/>
</dbReference>
<sequence>MCGKTSFKIFEESMNPIFILCAFAHLGVVHGYWHLAWEDQFDGANLADRWDFDTGCSGFGNNELQCYTNNRRENANQQGGILTITARKEWWGDGVHGDKQFTSTRMKTKANWLHGKFEIRARLPKGKHLWPAIWMMPARSEYGDWPRSGEIDIMEYRFLKNLGQLPNQDQGTLHFGQAWNNKGQVGSGERNFPVDFSQDFHTFGLDWSPWQIQWILDGAVFHTETLQKNFWPGLYTKNGQPFDKNFYLIINLAVGGSFFGNEPFDPKEADSWAKNTLEVDWVKKWEWR</sequence>
<comment type="similarity">
    <text evidence="1">Belongs to the glycosyl hydrolase 16 family.</text>
</comment>
<keyword evidence="4" id="KW-1185">Reference proteome</keyword>
<dbReference type="GO" id="GO:0005975">
    <property type="term" value="P:carbohydrate metabolic process"/>
    <property type="evidence" value="ECO:0007669"/>
    <property type="project" value="InterPro"/>
</dbReference>
<dbReference type="STRING" id="158441.A0A226D3S2"/>
<dbReference type="InterPro" id="IPR013320">
    <property type="entry name" value="ConA-like_dom_sf"/>
</dbReference>
<gene>
    <name evidence="3" type="ORF">Fcan01_25802</name>
</gene>
<organism evidence="3 4">
    <name type="scientific">Folsomia candida</name>
    <name type="common">Springtail</name>
    <dbReference type="NCBI Taxonomy" id="158441"/>
    <lineage>
        <taxon>Eukaryota</taxon>
        <taxon>Metazoa</taxon>
        <taxon>Ecdysozoa</taxon>
        <taxon>Arthropoda</taxon>
        <taxon>Hexapoda</taxon>
        <taxon>Collembola</taxon>
        <taxon>Entomobryomorpha</taxon>
        <taxon>Isotomoidea</taxon>
        <taxon>Isotomidae</taxon>
        <taxon>Proisotominae</taxon>
        <taxon>Folsomia</taxon>
    </lineage>
</organism>
<proteinExistence type="inferred from homology"/>
<feature type="domain" description="GH16" evidence="2">
    <location>
        <begin position="30"/>
        <end position="288"/>
    </location>
</feature>
<dbReference type="PANTHER" id="PTHR10963:SF55">
    <property type="entry name" value="GLYCOSIDE HYDROLASE FAMILY 16 PROTEIN"/>
    <property type="match status" value="1"/>
</dbReference>
<dbReference type="EMBL" id="LNIX01000038">
    <property type="protein sequence ID" value="OXA39478.1"/>
    <property type="molecule type" value="Genomic_DNA"/>
</dbReference>
<dbReference type="OrthoDB" id="7772021at2759"/>
<dbReference type="InterPro" id="IPR000757">
    <property type="entry name" value="Beta-glucanase-like"/>
</dbReference>
<dbReference type="Proteomes" id="UP000198287">
    <property type="component" value="Unassembled WGS sequence"/>
</dbReference>
<dbReference type="GO" id="GO:0004553">
    <property type="term" value="F:hydrolase activity, hydrolyzing O-glycosyl compounds"/>
    <property type="evidence" value="ECO:0007669"/>
    <property type="project" value="InterPro"/>
</dbReference>
<dbReference type="Gene3D" id="2.60.120.200">
    <property type="match status" value="1"/>
</dbReference>
<name>A0A226D3S2_FOLCA</name>
<evidence type="ECO:0000259" key="2">
    <source>
        <dbReference type="PROSITE" id="PS51762"/>
    </source>
</evidence>
<accession>A0A226D3S2</accession>
<evidence type="ECO:0000313" key="4">
    <source>
        <dbReference type="Proteomes" id="UP000198287"/>
    </source>
</evidence>